<keyword evidence="5" id="KW-0449">Lipoprotein</keyword>
<dbReference type="Proteomes" id="UP000664414">
    <property type="component" value="Unassembled WGS sequence"/>
</dbReference>
<dbReference type="Pfam" id="PF05433">
    <property type="entry name" value="Rick_17kDa_Anti"/>
    <property type="match status" value="1"/>
</dbReference>
<reference evidence="8" key="1">
    <citation type="submission" date="2021-02" db="EMBL/GenBank/DDBJ databases">
        <title>Thiocyanate and organic carbon inputs drive convergent selection for specific autotrophic Afipia and Thiobacillus strains within complex microbiomes.</title>
        <authorList>
            <person name="Huddy R.J."/>
            <person name="Sachdeva R."/>
            <person name="Kadzinga F."/>
            <person name="Kantor R.S."/>
            <person name="Harrison S.T.L."/>
            <person name="Banfield J.F."/>
        </authorList>
    </citation>
    <scope>NUCLEOTIDE SEQUENCE</scope>
    <source>
        <strain evidence="8">SCN18_10_11_15_R4_P_38_20</strain>
    </source>
</reference>
<gene>
    <name evidence="8" type="ORF">J0H12_02205</name>
</gene>
<dbReference type="InterPro" id="IPR008816">
    <property type="entry name" value="Gly_zipper_2TM_dom"/>
</dbReference>
<feature type="domain" description="Glycine zipper 2TM" evidence="7">
    <location>
        <begin position="76"/>
        <end position="114"/>
    </location>
</feature>
<evidence type="ECO:0000256" key="4">
    <source>
        <dbReference type="ARBA" id="ARBA00023136"/>
    </source>
</evidence>
<comment type="caution">
    <text evidence="8">The sequence shown here is derived from an EMBL/GenBank/DDBJ whole genome shotgun (WGS) entry which is preliminary data.</text>
</comment>
<evidence type="ECO:0000256" key="3">
    <source>
        <dbReference type="ARBA" id="ARBA00015281"/>
    </source>
</evidence>
<dbReference type="PANTHER" id="PTHR35603:SF2">
    <property type="entry name" value="OUTER MEMBRANE LIPOPROTEIN"/>
    <property type="match status" value="1"/>
</dbReference>
<protein>
    <recommendedName>
        <fullName evidence="3">17 kDa surface antigen</fullName>
    </recommendedName>
</protein>
<accession>A0A8J7PI16</accession>
<name>A0A8J7PI16_9PROT</name>
<organism evidence="8 9">
    <name type="scientific">Candidatus Paracaedimonas acanthamoebae</name>
    <dbReference type="NCBI Taxonomy" id="244581"/>
    <lineage>
        <taxon>Bacteria</taxon>
        <taxon>Pseudomonadati</taxon>
        <taxon>Pseudomonadota</taxon>
        <taxon>Alphaproteobacteria</taxon>
        <taxon>Holosporales</taxon>
        <taxon>Caedimonadaceae</taxon>
        <taxon>Candidatus Paracaedimonas</taxon>
    </lineage>
</organism>
<dbReference type="InterPro" id="IPR051407">
    <property type="entry name" value="Bact_OM_lipoprot/Surf_antigen"/>
</dbReference>
<keyword evidence="4" id="KW-0472">Membrane</keyword>
<dbReference type="GO" id="GO:0009279">
    <property type="term" value="C:cell outer membrane"/>
    <property type="evidence" value="ECO:0007669"/>
    <property type="project" value="UniProtKB-SubCell"/>
</dbReference>
<dbReference type="AlphaFoldDB" id="A0A8J7PI16"/>
<comment type="subcellular location">
    <subcellularLocation>
        <location evidence="1">Cell outer membrane</location>
        <topology evidence="1">Lipid-anchor</topology>
    </subcellularLocation>
</comment>
<sequence length="220" mass="23083">MIDLSKNSSMFRSTAYLMVVCSTAAMLSGCAREISSNVYSERHVGEASRTFRGIVVSVREVEVTNAEKLQENGTGIATGALAGGVVGHQFGAGGGNVAATAAGAILGAVAGAYAEKSLSSQNAFEYIVELSNGEMRTVVQGKDTQYAPGQRILLIVGQSGRSRIIPDNTPAPQYAPVAHYPQPAPHYNAAPQHRNVAPQSPQGGYSNEPVRPNPNLIHGY</sequence>
<feature type="region of interest" description="Disordered" evidence="6">
    <location>
        <begin position="176"/>
        <end position="220"/>
    </location>
</feature>
<comment type="similarity">
    <text evidence="2">Belongs to the rickettsiale 17 kDa surface antigen family.</text>
</comment>
<evidence type="ECO:0000256" key="2">
    <source>
        <dbReference type="ARBA" id="ARBA00008681"/>
    </source>
</evidence>
<evidence type="ECO:0000256" key="6">
    <source>
        <dbReference type="SAM" id="MobiDB-lite"/>
    </source>
</evidence>
<proteinExistence type="inferred from homology"/>
<dbReference type="EMBL" id="JAFKGL010000012">
    <property type="protein sequence ID" value="MBN9412725.1"/>
    <property type="molecule type" value="Genomic_DNA"/>
</dbReference>
<evidence type="ECO:0000259" key="7">
    <source>
        <dbReference type="Pfam" id="PF05433"/>
    </source>
</evidence>
<dbReference type="PROSITE" id="PS51257">
    <property type="entry name" value="PROKAR_LIPOPROTEIN"/>
    <property type="match status" value="1"/>
</dbReference>
<evidence type="ECO:0000313" key="9">
    <source>
        <dbReference type="Proteomes" id="UP000664414"/>
    </source>
</evidence>
<evidence type="ECO:0000313" key="8">
    <source>
        <dbReference type="EMBL" id="MBN9412725.1"/>
    </source>
</evidence>
<evidence type="ECO:0000256" key="5">
    <source>
        <dbReference type="ARBA" id="ARBA00023288"/>
    </source>
</evidence>
<dbReference type="PANTHER" id="PTHR35603">
    <property type="match status" value="1"/>
</dbReference>
<evidence type="ECO:0000256" key="1">
    <source>
        <dbReference type="ARBA" id="ARBA00004459"/>
    </source>
</evidence>